<gene>
    <name evidence="2" type="ORF">KGM_211654</name>
</gene>
<organism evidence="2 3">
    <name type="scientific">Danaus plexippus plexippus</name>
    <dbReference type="NCBI Taxonomy" id="278856"/>
    <lineage>
        <taxon>Eukaryota</taxon>
        <taxon>Metazoa</taxon>
        <taxon>Ecdysozoa</taxon>
        <taxon>Arthropoda</taxon>
        <taxon>Hexapoda</taxon>
        <taxon>Insecta</taxon>
        <taxon>Pterygota</taxon>
        <taxon>Neoptera</taxon>
        <taxon>Endopterygota</taxon>
        <taxon>Lepidoptera</taxon>
        <taxon>Glossata</taxon>
        <taxon>Ditrysia</taxon>
        <taxon>Papilionoidea</taxon>
        <taxon>Nymphalidae</taxon>
        <taxon>Danainae</taxon>
        <taxon>Danaini</taxon>
        <taxon>Danaina</taxon>
        <taxon>Danaus</taxon>
        <taxon>Danaus</taxon>
    </lineage>
</organism>
<evidence type="ECO:0000256" key="1">
    <source>
        <dbReference type="SAM" id="MobiDB-lite"/>
    </source>
</evidence>
<name>A0A212EHP6_DANPL</name>
<comment type="caution">
    <text evidence="2">The sequence shown here is derived from an EMBL/GenBank/DDBJ whole genome shotgun (WGS) entry which is preliminary data.</text>
</comment>
<protein>
    <submittedName>
        <fullName evidence="2">Cuticular protein hypothetical 12</fullName>
    </submittedName>
</protein>
<accession>A0A212EHP6</accession>
<proteinExistence type="predicted"/>
<dbReference type="InParanoid" id="A0A212EHP6"/>
<keyword evidence="3" id="KW-1185">Reference proteome</keyword>
<reference evidence="2 3" key="1">
    <citation type="journal article" date="2011" name="Cell">
        <title>The monarch butterfly genome yields insights into long-distance migration.</title>
        <authorList>
            <person name="Zhan S."/>
            <person name="Merlin C."/>
            <person name="Boore J.L."/>
            <person name="Reppert S.M."/>
        </authorList>
    </citation>
    <scope>NUCLEOTIDE SEQUENCE [LARGE SCALE GENOMIC DNA]</scope>
    <source>
        <strain evidence="2">F-2</strain>
    </source>
</reference>
<dbReference type="eggNOG" id="ENOG502T7G6">
    <property type="taxonomic scope" value="Eukaryota"/>
</dbReference>
<dbReference type="Proteomes" id="UP000007151">
    <property type="component" value="Unassembled WGS sequence"/>
</dbReference>
<dbReference type="AlphaFoldDB" id="A0A212EHP6"/>
<feature type="region of interest" description="Disordered" evidence="1">
    <location>
        <begin position="22"/>
        <end position="47"/>
    </location>
</feature>
<evidence type="ECO:0000313" key="3">
    <source>
        <dbReference type="Proteomes" id="UP000007151"/>
    </source>
</evidence>
<sequence length="275" mass="28736">MSFLSSIGQYVAGVADSVAGLALSPRRAPPPRHRSAEDSKQQPQPSTATMRVAAAEPKPAFFAAPALTPAILSPAARIFPASSYVYQSPLVSTPLSYSAPLGYAHLIKKRSAPLVLSPYSFPSSYIAPGSYSYSSPIVSTYSAAAPLVPAIGSGLVYSSGAHLIKKRSAPLYSSAYITPSSYIAPVSYAATAPFVATTYSAPVVSTPLISSAPISYATHLIKKRSAPLAVAAYAAPGAYSHQSRFDFKASGPVAAYSSYIAPLSYSRPIVYSHVY</sequence>
<dbReference type="KEGG" id="dpl:KGM_211654"/>
<dbReference type="EMBL" id="AGBW02014818">
    <property type="protein sequence ID" value="OWR41023.1"/>
    <property type="molecule type" value="Genomic_DNA"/>
</dbReference>
<evidence type="ECO:0000313" key="2">
    <source>
        <dbReference type="EMBL" id="OWR41023.1"/>
    </source>
</evidence>